<evidence type="ECO:0000313" key="3">
    <source>
        <dbReference type="EMBL" id="KAK1735203.1"/>
    </source>
</evidence>
<dbReference type="SUPFAM" id="SSF52833">
    <property type="entry name" value="Thioredoxin-like"/>
    <property type="match status" value="1"/>
</dbReference>
<dbReference type="PANTHER" id="PTHR36417">
    <property type="entry name" value="SELENOPROTEIN DOMAIN PROTEIN (AFU_ORTHOLOGUE AFUA_1G05220)"/>
    <property type="match status" value="1"/>
</dbReference>
<dbReference type="EMBL" id="JATAAI010000035">
    <property type="protein sequence ID" value="KAK1735203.1"/>
    <property type="molecule type" value="Genomic_DNA"/>
</dbReference>
<feature type="region of interest" description="Disordered" evidence="2">
    <location>
        <begin position="140"/>
        <end position="178"/>
    </location>
</feature>
<keyword evidence="4" id="KW-1185">Reference proteome</keyword>
<name>A0AAD8XWY3_9STRA</name>
<protein>
    <submittedName>
        <fullName evidence="3">Selenoprotein domain protein</fullName>
    </submittedName>
</protein>
<proteinExistence type="predicted"/>
<dbReference type="PANTHER" id="PTHR36417:SF2">
    <property type="entry name" value="SELENOPROTEIN DOMAIN PROTEIN (AFU_ORTHOLOGUE AFUA_1G05220)"/>
    <property type="match status" value="1"/>
</dbReference>
<dbReference type="InterPro" id="IPR011893">
    <property type="entry name" value="Selenoprotein_Rdx-typ"/>
</dbReference>
<dbReference type="Gene3D" id="3.40.30.10">
    <property type="entry name" value="Glutaredoxin"/>
    <property type="match status" value="1"/>
</dbReference>
<dbReference type="InterPro" id="IPR036249">
    <property type="entry name" value="Thioredoxin-like_sf"/>
</dbReference>
<dbReference type="AlphaFoldDB" id="A0AAD8XWY3"/>
<reference evidence="3" key="1">
    <citation type="submission" date="2023-06" db="EMBL/GenBank/DDBJ databases">
        <title>Survivors Of The Sea: Transcriptome response of Skeletonema marinoi to long-term dormancy.</title>
        <authorList>
            <person name="Pinder M.I.M."/>
            <person name="Kourtchenko O."/>
            <person name="Robertson E.K."/>
            <person name="Larsson T."/>
            <person name="Maumus F."/>
            <person name="Osuna-Cruz C.M."/>
            <person name="Vancaester E."/>
            <person name="Stenow R."/>
            <person name="Vandepoele K."/>
            <person name="Ploug H."/>
            <person name="Bruchert V."/>
            <person name="Godhe A."/>
            <person name="Topel M."/>
        </authorList>
    </citation>
    <scope>NUCLEOTIDE SEQUENCE</scope>
    <source>
        <strain evidence="3">R05AC</strain>
    </source>
</reference>
<dbReference type="Pfam" id="PF10262">
    <property type="entry name" value="Rdx"/>
    <property type="match status" value="1"/>
</dbReference>
<evidence type="ECO:0000256" key="1">
    <source>
        <dbReference type="ARBA" id="ARBA00023284"/>
    </source>
</evidence>
<comment type="caution">
    <text evidence="3">The sequence shown here is derived from an EMBL/GenBank/DDBJ whole genome shotgun (WGS) entry which is preliminary data.</text>
</comment>
<dbReference type="Proteomes" id="UP001224775">
    <property type="component" value="Unassembled WGS sequence"/>
</dbReference>
<keyword evidence="1" id="KW-0676">Redox-active center</keyword>
<gene>
    <name evidence="3" type="ORF">QTG54_014269</name>
</gene>
<evidence type="ECO:0000256" key="2">
    <source>
        <dbReference type="SAM" id="MobiDB-lite"/>
    </source>
</evidence>
<evidence type="ECO:0000313" key="4">
    <source>
        <dbReference type="Proteomes" id="UP001224775"/>
    </source>
</evidence>
<accession>A0AAD8XWY3</accession>
<organism evidence="3 4">
    <name type="scientific">Skeletonema marinoi</name>
    <dbReference type="NCBI Taxonomy" id="267567"/>
    <lineage>
        <taxon>Eukaryota</taxon>
        <taxon>Sar</taxon>
        <taxon>Stramenopiles</taxon>
        <taxon>Ochrophyta</taxon>
        <taxon>Bacillariophyta</taxon>
        <taxon>Coscinodiscophyceae</taxon>
        <taxon>Thalassiosirophycidae</taxon>
        <taxon>Thalassiosirales</taxon>
        <taxon>Skeletonemataceae</taxon>
        <taxon>Skeletonema</taxon>
        <taxon>Skeletonema marinoi-dohrnii complex</taxon>
    </lineage>
</organism>
<sequence>MMILAATRHVKLVTSFVVAPRTVVAPSLSKLYMSSCDKSPPTQEVHISIEYCSGCQWMLRSTWMASEILTTFASDASLSSLSLIPKGPPLSEGGIFRITAKRNNSQGADSGKNTLLWDRKIEGRFPESKEVKQLIRDLVDPGKDLGHSDKQQGDDGSSSKEADCVECKEQQQDDPKQKLQESIELAIPDIFYNQDKVSIEYSTGAVSSPDNGLYRANFYANELLSCAYERNTWWKQYQLDNGDEKTAASAPVVVDKVTLIPNRELIGTMKIELNEEMTIYDHSKEADDEYIDASRLRKMVIRAITHGDISLSSGEIDIDLLDEEEAEEARKYFGVF</sequence>